<accession>A0A4V1INN9</accession>
<feature type="transmembrane region" description="Helical" evidence="1">
    <location>
        <begin position="275"/>
        <end position="293"/>
    </location>
</feature>
<proteinExistence type="predicted"/>
<comment type="caution">
    <text evidence="2">The sequence shown here is derived from an EMBL/GenBank/DDBJ whole genome shotgun (WGS) entry which is preliminary data.</text>
</comment>
<dbReference type="EMBL" id="NDXW01000001">
    <property type="protein sequence ID" value="RDH44391.1"/>
    <property type="molecule type" value="Genomic_DNA"/>
</dbReference>
<dbReference type="PANTHER" id="PTHR38592">
    <property type="entry name" value="BLL4819 PROTEIN"/>
    <property type="match status" value="1"/>
</dbReference>
<feature type="transmembrane region" description="Helical" evidence="1">
    <location>
        <begin position="86"/>
        <end position="108"/>
    </location>
</feature>
<keyword evidence="1" id="KW-0812">Transmembrane</keyword>
<keyword evidence="3" id="KW-1185">Reference proteome</keyword>
<feature type="transmembrane region" description="Helical" evidence="1">
    <location>
        <begin position="338"/>
        <end position="358"/>
    </location>
</feature>
<reference evidence="2 3" key="1">
    <citation type="submission" date="2017-04" db="EMBL/GenBank/DDBJ databases">
        <title>Draft genome sequence of Zooshikella ganghwensis VG4 isolated from Red Sea sediments.</title>
        <authorList>
            <person name="Rehman Z."/>
            <person name="Alam I."/>
            <person name="Kamau A."/>
            <person name="Bajic V."/>
            <person name="Leiknes T."/>
        </authorList>
    </citation>
    <scope>NUCLEOTIDE SEQUENCE [LARGE SCALE GENOMIC DNA]</scope>
    <source>
        <strain evidence="2 3">VG4</strain>
    </source>
</reference>
<dbReference type="Pfam" id="PF10129">
    <property type="entry name" value="OpgC_C"/>
    <property type="match status" value="1"/>
</dbReference>
<feature type="transmembrane region" description="Helical" evidence="1">
    <location>
        <begin position="203"/>
        <end position="226"/>
    </location>
</feature>
<sequence>MNRIFQIDCFRGWMLLIMTVDHLFFLPFSYLEGWSNVTYGFAGYVTAAEGFFFLSGLVSGIVFTNVIVSKSYGYARSKLLHRARELYLWHLLCFTLAALIIFCFPSITSSWAENPYMTDFVESPMVSLIMGAFFTSLPNLLDILPVYVLFLVITPFILKAFLHGKLKAIISGCFVFWLIAQFRPQDVLWTQVHSWFPQLPWNFGYFEILAWQLIFVLGLGFGYSLVNGTLKLPKSRSLLVVSLLFTAFMLCHRHSSTLQLVMPLQEYWTSISSFGPLRLLNTITLAYILFWVACKFPNFFKQKPLIYLGQHSLYVFTYHIILLYTLTLFRTPISELNVFLQILIFGACLVSLWMPAYAHSVWKAKQKVELSRTKGTKLAV</sequence>
<evidence type="ECO:0008006" key="4">
    <source>
        <dbReference type="Google" id="ProtNLM"/>
    </source>
</evidence>
<feature type="transmembrane region" description="Helical" evidence="1">
    <location>
        <begin position="238"/>
        <end position="255"/>
    </location>
</feature>
<feature type="transmembrane region" description="Helical" evidence="1">
    <location>
        <begin position="166"/>
        <end position="183"/>
    </location>
</feature>
<dbReference type="RefSeq" id="WP_094787553.1">
    <property type="nucleotide sequence ID" value="NZ_NDXW01000001.1"/>
</dbReference>
<feature type="transmembrane region" description="Helical" evidence="1">
    <location>
        <begin position="51"/>
        <end position="74"/>
    </location>
</feature>
<dbReference type="InterPro" id="IPR014550">
    <property type="entry name" value="UCP028704_OpgC"/>
</dbReference>
<dbReference type="PIRSF" id="PIRSF028704">
    <property type="entry name" value="UPC028704"/>
    <property type="match status" value="1"/>
</dbReference>
<keyword evidence="1" id="KW-1133">Transmembrane helix</keyword>
<dbReference type="PANTHER" id="PTHR38592:SF3">
    <property type="entry name" value="BLL4819 PROTEIN"/>
    <property type="match status" value="1"/>
</dbReference>
<keyword evidence="1" id="KW-0472">Membrane</keyword>
<protein>
    <recommendedName>
        <fullName evidence="4">DUF1624 domain-containing protein</fullName>
    </recommendedName>
</protein>
<dbReference type="AlphaFoldDB" id="A0A4V1INN9"/>
<evidence type="ECO:0000313" key="3">
    <source>
        <dbReference type="Proteomes" id="UP000257039"/>
    </source>
</evidence>
<evidence type="ECO:0000256" key="1">
    <source>
        <dbReference type="SAM" id="Phobius"/>
    </source>
</evidence>
<dbReference type="Proteomes" id="UP000257039">
    <property type="component" value="Unassembled WGS sequence"/>
</dbReference>
<gene>
    <name evidence="2" type="ORF">B9G39_13620</name>
</gene>
<feature type="transmembrane region" description="Helical" evidence="1">
    <location>
        <begin position="12"/>
        <end position="31"/>
    </location>
</feature>
<evidence type="ECO:0000313" key="2">
    <source>
        <dbReference type="EMBL" id="RDH44391.1"/>
    </source>
</evidence>
<name>A0A4V1INN9_9GAMM</name>
<feature type="transmembrane region" description="Helical" evidence="1">
    <location>
        <begin position="128"/>
        <end position="154"/>
    </location>
</feature>
<organism evidence="2 3">
    <name type="scientific">Zooshikella ganghwensis</name>
    <dbReference type="NCBI Taxonomy" id="202772"/>
    <lineage>
        <taxon>Bacteria</taxon>
        <taxon>Pseudomonadati</taxon>
        <taxon>Pseudomonadota</taxon>
        <taxon>Gammaproteobacteria</taxon>
        <taxon>Oceanospirillales</taxon>
        <taxon>Zooshikellaceae</taxon>
        <taxon>Zooshikella</taxon>
    </lineage>
</organism>
<feature type="transmembrane region" description="Helical" evidence="1">
    <location>
        <begin position="305"/>
        <end position="326"/>
    </location>
</feature>